<keyword evidence="9 11" id="KW-0139">CF(1)</keyword>
<evidence type="ECO:0000256" key="9">
    <source>
        <dbReference type="ARBA" id="ARBA00023196"/>
    </source>
</evidence>
<comment type="similarity">
    <text evidence="3 11">Belongs to the ATPase gamma chain family.</text>
</comment>
<keyword evidence="4 11" id="KW-0813">Transport</keyword>
<dbReference type="Gene3D" id="1.10.287.80">
    <property type="entry name" value="ATP synthase, gamma subunit, helix hairpin domain"/>
    <property type="match status" value="2"/>
</dbReference>
<dbReference type="AlphaFoldDB" id="A0A483BKQ3"/>
<dbReference type="SUPFAM" id="SSF52943">
    <property type="entry name" value="ATP synthase (F1-ATPase), gamma subunit"/>
    <property type="match status" value="1"/>
</dbReference>
<accession>A0A483BKQ3</accession>
<dbReference type="InterPro" id="IPR000131">
    <property type="entry name" value="ATP_synth_F1_gsu"/>
</dbReference>
<evidence type="ECO:0000256" key="1">
    <source>
        <dbReference type="ARBA" id="ARBA00003456"/>
    </source>
</evidence>
<evidence type="ECO:0000256" key="4">
    <source>
        <dbReference type="ARBA" id="ARBA00022448"/>
    </source>
</evidence>
<keyword evidence="7 11" id="KW-0406">Ion transport</keyword>
<dbReference type="EMBL" id="LR031358">
    <property type="protein sequence ID" value="VDB97697.1"/>
    <property type="molecule type" value="Genomic_DNA"/>
</dbReference>
<sequence>MASLQDIRRRIDSTKKTSQITSAMQMVSSSKLIQIQKHTSGYLDYANHVEAIVAHLAAAHLLEHQNGSSIPFITQRPVKTTAILVITSDRGLVGGYNNQVLKRTDQIMREQKLTKENTVIFALGGKGSDYYAKRGFTIAFENRDITDVPKFWEVSDLVKEVTKQYAARKFDALELVFNHFINRLKNDVVNQQILPIRSENFQRDEKGNLTADKYKGQSSIYEFEPAPESLLKIVLPQFAQSLLYGAILDAKTAEHAASASAMRAATDNAKDLISTLELKYNRARQAAITTEITEITGGMAALQ</sequence>
<comment type="subcellular location">
    <subcellularLocation>
        <location evidence="11">Cell membrane</location>
        <topology evidence="11">Peripheral membrane protein</topology>
    </subcellularLocation>
    <subcellularLocation>
        <location evidence="2">Membrane</location>
        <topology evidence="2">Peripheral membrane protein</topology>
    </subcellularLocation>
</comment>
<evidence type="ECO:0000256" key="10">
    <source>
        <dbReference type="ARBA" id="ARBA00023310"/>
    </source>
</evidence>
<dbReference type="GO" id="GO:0042777">
    <property type="term" value="P:proton motive force-driven plasma membrane ATP synthesis"/>
    <property type="evidence" value="ECO:0007669"/>
    <property type="project" value="UniProtKB-UniRule"/>
</dbReference>
<evidence type="ECO:0000313" key="13">
    <source>
        <dbReference type="EMBL" id="VDB97697.1"/>
    </source>
</evidence>
<dbReference type="GO" id="GO:0046933">
    <property type="term" value="F:proton-transporting ATP synthase activity, rotational mechanism"/>
    <property type="evidence" value="ECO:0007669"/>
    <property type="project" value="UniProtKB-UniRule"/>
</dbReference>
<dbReference type="GO" id="GO:0016787">
    <property type="term" value="F:hydrolase activity"/>
    <property type="evidence" value="ECO:0007669"/>
    <property type="project" value="UniProtKB-KW"/>
</dbReference>
<comment type="function">
    <text evidence="1 11">Produces ATP from ADP in the presence of a proton gradient across the membrane. The gamma chain is believed to be important in regulating ATPase activity and the flow of protons through the CF(0) complex.</text>
</comment>
<keyword evidence="6 11" id="KW-0375">Hydrogen ion transport</keyword>
<keyword evidence="8 11" id="KW-0472">Membrane</keyword>
<evidence type="ECO:0000256" key="7">
    <source>
        <dbReference type="ARBA" id="ARBA00023065"/>
    </source>
</evidence>
<evidence type="ECO:0000256" key="11">
    <source>
        <dbReference type="HAMAP-Rule" id="MF_00815"/>
    </source>
</evidence>
<name>A0A483BKQ3_OENOE</name>
<dbReference type="PRINTS" id="PR00126">
    <property type="entry name" value="ATPASEGAMMA"/>
</dbReference>
<evidence type="ECO:0000256" key="8">
    <source>
        <dbReference type="ARBA" id="ARBA00023136"/>
    </source>
</evidence>
<dbReference type="PANTHER" id="PTHR11693:SF22">
    <property type="entry name" value="ATP SYNTHASE SUBUNIT GAMMA, MITOCHONDRIAL"/>
    <property type="match status" value="1"/>
</dbReference>
<evidence type="ECO:0000256" key="5">
    <source>
        <dbReference type="ARBA" id="ARBA00022475"/>
    </source>
</evidence>
<comment type="subunit">
    <text evidence="11">F-type ATPases have 2 components, CF(1) - the catalytic core - and CF(0) - the membrane proton channel. CF(1) has five subunits: alpha(3), beta(3), gamma(1), delta(1), epsilon(1). CF(0) has three main subunits: a, b and c.</text>
</comment>
<dbReference type="RefSeq" id="WP_032805875.1">
    <property type="nucleotide sequence ID" value="NZ_CP014324.1"/>
</dbReference>
<dbReference type="GO" id="GO:0045259">
    <property type="term" value="C:proton-transporting ATP synthase complex"/>
    <property type="evidence" value="ECO:0007669"/>
    <property type="project" value="UniProtKB-KW"/>
</dbReference>
<evidence type="ECO:0000313" key="14">
    <source>
        <dbReference type="Proteomes" id="UP000294726"/>
    </source>
</evidence>
<dbReference type="NCBIfam" id="TIGR01146">
    <property type="entry name" value="ATPsyn_F1gamma"/>
    <property type="match status" value="1"/>
</dbReference>
<dbReference type="Proteomes" id="UP000294726">
    <property type="component" value="Chromosome"/>
</dbReference>
<dbReference type="InterPro" id="IPR035968">
    <property type="entry name" value="ATP_synth_F1_ATPase_gsu"/>
</dbReference>
<dbReference type="CDD" id="cd12151">
    <property type="entry name" value="F1-ATPase_gamma"/>
    <property type="match status" value="1"/>
</dbReference>
<keyword evidence="5 11" id="KW-1003">Cell membrane</keyword>
<protein>
    <recommendedName>
        <fullName evidence="11">ATP synthase gamma chain</fullName>
    </recommendedName>
    <alternativeName>
        <fullName evidence="11">ATP synthase F1 sector gamma subunit</fullName>
    </alternativeName>
    <alternativeName>
        <fullName evidence="11">F-ATPase gamma subunit</fullName>
    </alternativeName>
</protein>
<dbReference type="HAMAP" id="MF_00815">
    <property type="entry name" value="ATP_synth_gamma_bact"/>
    <property type="match status" value="1"/>
</dbReference>
<evidence type="ECO:0000256" key="2">
    <source>
        <dbReference type="ARBA" id="ARBA00004170"/>
    </source>
</evidence>
<dbReference type="PANTHER" id="PTHR11693">
    <property type="entry name" value="ATP SYNTHASE GAMMA CHAIN"/>
    <property type="match status" value="1"/>
</dbReference>
<reference evidence="12" key="2">
    <citation type="submission" date="2019-10" db="EMBL/GenBank/DDBJ databases">
        <title>Malate fermentation in French cider.</title>
        <authorList>
            <person name="Cousin F.J."/>
            <person name="Medina Fernandez S."/>
            <person name="Misery B."/>
            <person name="Laplace J.-M."/>
            <person name="Cretenet M."/>
        </authorList>
    </citation>
    <scope>NUCLEOTIDE SEQUENCE</scope>
    <source>
        <strain evidence="12">UCMA15129</strain>
    </source>
</reference>
<dbReference type="GO" id="GO:0005524">
    <property type="term" value="F:ATP binding"/>
    <property type="evidence" value="ECO:0007669"/>
    <property type="project" value="UniProtKB-UniRule"/>
</dbReference>
<dbReference type="EMBL" id="WERV01000007">
    <property type="protein sequence ID" value="MDV7715724.1"/>
    <property type="molecule type" value="Genomic_DNA"/>
</dbReference>
<dbReference type="Proteomes" id="UP001281024">
    <property type="component" value="Unassembled WGS sequence"/>
</dbReference>
<evidence type="ECO:0000256" key="6">
    <source>
        <dbReference type="ARBA" id="ARBA00022781"/>
    </source>
</evidence>
<dbReference type="GO" id="GO:0005886">
    <property type="term" value="C:plasma membrane"/>
    <property type="evidence" value="ECO:0007669"/>
    <property type="project" value="UniProtKB-SubCell"/>
</dbReference>
<reference evidence="13 14" key="1">
    <citation type="submission" date="2018-08" db="EMBL/GenBank/DDBJ databases">
        <authorList>
            <person name="Lorentzen P. G. S. M."/>
        </authorList>
    </citation>
    <scope>NUCLEOTIDE SEQUENCE [LARGE SCALE GENOMIC DNA]</scope>
    <source>
        <strain evidence="13 14">CRBO_1381</strain>
    </source>
</reference>
<gene>
    <name evidence="11 13" type="primary">atpG</name>
    <name evidence="12" type="ORF">GA838_08265</name>
    <name evidence="13" type="ORF">OENI_0629</name>
</gene>
<evidence type="ECO:0000313" key="12">
    <source>
        <dbReference type="EMBL" id="MDV7715724.1"/>
    </source>
</evidence>
<proteinExistence type="inferred from homology"/>
<keyword evidence="10 11" id="KW-0066">ATP synthesis</keyword>
<keyword evidence="13" id="KW-0378">Hydrolase</keyword>
<evidence type="ECO:0000256" key="3">
    <source>
        <dbReference type="ARBA" id="ARBA00007681"/>
    </source>
</evidence>
<dbReference type="Gene3D" id="3.40.1380.10">
    <property type="match status" value="1"/>
</dbReference>
<organism evidence="13 14">
    <name type="scientific">Oenococcus oeni</name>
    <name type="common">Leuconostoc oenos</name>
    <dbReference type="NCBI Taxonomy" id="1247"/>
    <lineage>
        <taxon>Bacteria</taxon>
        <taxon>Bacillati</taxon>
        <taxon>Bacillota</taxon>
        <taxon>Bacilli</taxon>
        <taxon>Lactobacillales</taxon>
        <taxon>Lactobacillaceae</taxon>
        <taxon>Oenococcus</taxon>
    </lineage>
</organism>
<dbReference type="Pfam" id="PF00231">
    <property type="entry name" value="ATP-synt"/>
    <property type="match status" value="1"/>
</dbReference>